<reference evidence="3" key="1">
    <citation type="submission" date="2023-04" db="EMBL/GenBank/DDBJ databases">
        <title>Phytophthora fragariaefolia NBRC 109709.</title>
        <authorList>
            <person name="Ichikawa N."/>
            <person name="Sato H."/>
            <person name="Tonouchi N."/>
        </authorList>
    </citation>
    <scope>NUCLEOTIDE SEQUENCE</scope>
    <source>
        <strain evidence="3">NBRC 109709</strain>
    </source>
</reference>
<feature type="compositionally biased region" description="Basic residues" evidence="2">
    <location>
        <begin position="175"/>
        <end position="194"/>
    </location>
</feature>
<proteinExistence type="predicted"/>
<sequence length="749" mass="83503">MASTARRGAMPHHRVPDRKETPLVLERLRSELNWNVRRRVSEAVDAVCEAFEDELARLVPPEAPPVAASYEQFYDCCSRLMHFIASNLSTTPGFMEEMDRLILACHSGASGQTLRQVMTKDLQICRRQKSRDKEDGDGRSGEDAVSTGKISLAGGDEDGEDKPANTVGTASRQWATRKRLSTRNHSSGRGKRLKSSLEKDSGGGENNEAKQEDGADVEKKKDGKAQERKQEGAGKKTKKTRYAPALSRRMRMAKLAGKRAKCIRQRDKDFEDLLDEHNNADNECNETENSQDVGNAARRKEARVIKLGRKQRWRLSGAAMTVSNKRGSQQIDEDSEAGAQGYEATQGTAGKDSPMDEAGAVAEATQNTDMDSEQNVRTGKSPIETSPESAPTSEPDQEIPAEELSTVELAVDVDSAVIEFPLLGSDEEENKRNNDNEAGRKLGFKVIRESQQESSQGIKDHEQPSEVVQATKERGNPIIFDETGIIDLTEEEDQPLDVKTELQTISDQSGSTNSCEVGNLQQMSQNELLSLVAIDIASLAEMSSLQVEHTNRDIDSVKADDELPVPGLCDAGMRPASDINHFKASLRKAIQFVDAIMCRPPPGKSCCRNCEDIRRQQCREGASCHNKLCRNWHDAEAHMERCKNPLCEFRNRILLREIMHRIANLDVDTQNLRSQWESKTLELIVATTANSYRLNEDNKQLDIRIRNSKEEMESLNNTKIKLVTNLSAIGVNPQNDKADRFPDFENHFK</sequence>
<dbReference type="OrthoDB" id="103184at2759"/>
<evidence type="ECO:0000313" key="4">
    <source>
        <dbReference type="Proteomes" id="UP001165121"/>
    </source>
</evidence>
<feature type="region of interest" description="Disordered" evidence="2">
    <location>
        <begin position="318"/>
        <end position="399"/>
    </location>
</feature>
<feature type="compositionally biased region" description="Polar residues" evidence="2">
    <location>
        <begin position="364"/>
        <end position="394"/>
    </location>
</feature>
<dbReference type="AlphaFoldDB" id="A0A9W7CP05"/>
<keyword evidence="4" id="KW-1185">Reference proteome</keyword>
<comment type="caution">
    <text evidence="3">The sequence shown here is derived from an EMBL/GenBank/DDBJ whole genome shotgun (WGS) entry which is preliminary data.</text>
</comment>
<organism evidence="3 4">
    <name type="scientific">Phytophthora fragariaefolia</name>
    <dbReference type="NCBI Taxonomy" id="1490495"/>
    <lineage>
        <taxon>Eukaryota</taxon>
        <taxon>Sar</taxon>
        <taxon>Stramenopiles</taxon>
        <taxon>Oomycota</taxon>
        <taxon>Peronosporomycetes</taxon>
        <taxon>Peronosporales</taxon>
        <taxon>Peronosporaceae</taxon>
        <taxon>Phytophthora</taxon>
    </lineage>
</organism>
<evidence type="ECO:0000256" key="2">
    <source>
        <dbReference type="SAM" id="MobiDB-lite"/>
    </source>
</evidence>
<feature type="compositionally biased region" description="Basic and acidic residues" evidence="2">
    <location>
        <begin position="195"/>
        <end position="234"/>
    </location>
</feature>
<dbReference type="Proteomes" id="UP001165121">
    <property type="component" value="Unassembled WGS sequence"/>
</dbReference>
<evidence type="ECO:0000313" key="3">
    <source>
        <dbReference type="EMBL" id="GMF37011.1"/>
    </source>
</evidence>
<feature type="compositionally biased region" description="Polar residues" evidence="2">
    <location>
        <begin position="321"/>
        <end position="330"/>
    </location>
</feature>
<feature type="region of interest" description="Disordered" evidence="2">
    <location>
        <begin position="278"/>
        <end position="299"/>
    </location>
</feature>
<feature type="coiled-coil region" evidence="1">
    <location>
        <begin position="698"/>
        <end position="725"/>
    </location>
</feature>
<gene>
    <name evidence="3" type="ORF">Pfra01_001023900</name>
</gene>
<accession>A0A9W7CP05</accession>
<evidence type="ECO:0000256" key="1">
    <source>
        <dbReference type="SAM" id="Coils"/>
    </source>
</evidence>
<keyword evidence="1" id="KW-0175">Coiled coil</keyword>
<feature type="compositionally biased region" description="Basic and acidic residues" evidence="2">
    <location>
        <begin position="131"/>
        <end position="142"/>
    </location>
</feature>
<dbReference type="EMBL" id="BSXT01000984">
    <property type="protein sequence ID" value="GMF37011.1"/>
    <property type="molecule type" value="Genomic_DNA"/>
</dbReference>
<name>A0A9W7CP05_9STRA</name>
<feature type="region of interest" description="Disordered" evidence="2">
    <location>
        <begin position="125"/>
        <end position="244"/>
    </location>
</feature>
<protein>
    <submittedName>
        <fullName evidence="3">Unnamed protein product</fullName>
    </submittedName>
</protein>